<evidence type="ECO:0000313" key="5">
    <source>
        <dbReference type="RefSeq" id="XP_013982351.2"/>
    </source>
</evidence>
<keyword evidence="4" id="KW-1185">Reference proteome</keyword>
<proteinExistence type="predicted"/>
<feature type="chain" id="PRO_5046412254" evidence="2">
    <location>
        <begin position="21"/>
        <end position="295"/>
    </location>
</feature>
<dbReference type="Gene3D" id="2.60.40.10">
    <property type="entry name" value="Immunoglobulins"/>
    <property type="match status" value="1"/>
</dbReference>
<keyword evidence="2" id="KW-0732">Signal</keyword>
<keyword evidence="1" id="KW-0472">Membrane</keyword>
<dbReference type="Proteomes" id="UP001652741">
    <property type="component" value="Chromosome ssa11"/>
</dbReference>
<dbReference type="InterPro" id="IPR007110">
    <property type="entry name" value="Ig-like_dom"/>
</dbReference>
<keyword evidence="1" id="KW-0812">Transmembrane</keyword>
<feature type="domain" description="Ig-like" evidence="3">
    <location>
        <begin position="33"/>
        <end position="104"/>
    </location>
</feature>
<keyword evidence="1" id="KW-1133">Transmembrane helix</keyword>
<dbReference type="Pfam" id="PF13927">
    <property type="entry name" value="Ig_3"/>
    <property type="match status" value="1"/>
</dbReference>
<accession>A0A1S3KUH3</accession>
<organism evidence="4 5">
    <name type="scientific">Salmo salar</name>
    <name type="common">Atlantic salmon</name>
    <dbReference type="NCBI Taxonomy" id="8030"/>
    <lineage>
        <taxon>Eukaryota</taxon>
        <taxon>Metazoa</taxon>
        <taxon>Chordata</taxon>
        <taxon>Craniata</taxon>
        <taxon>Vertebrata</taxon>
        <taxon>Euteleostomi</taxon>
        <taxon>Actinopterygii</taxon>
        <taxon>Neopterygii</taxon>
        <taxon>Teleostei</taxon>
        <taxon>Protacanthopterygii</taxon>
        <taxon>Salmoniformes</taxon>
        <taxon>Salmonidae</taxon>
        <taxon>Salmoninae</taxon>
        <taxon>Salmo</taxon>
    </lineage>
</organism>
<dbReference type="AlphaFoldDB" id="A0A1S3KUH3"/>
<evidence type="ECO:0000259" key="3">
    <source>
        <dbReference type="PROSITE" id="PS50835"/>
    </source>
</evidence>
<dbReference type="InterPro" id="IPR036179">
    <property type="entry name" value="Ig-like_dom_sf"/>
</dbReference>
<evidence type="ECO:0000256" key="1">
    <source>
        <dbReference type="SAM" id="Phobius"/>
    </source>
</evidence>
<dbReference type="RefSeq" id="XP_013982351.2">
    <property type="nucleotide sequence ID" value="XM_014126876.2"/>
</dbReference>
<feature type="transmembrane region" description="Helical" evidence="1">
    <location>
        <begin position="138"/>
        <end position="158"/>
    </location>
</feature>
<feature type="signal peptide" evidence="2">
    <location>
        <begin position="1"/>
        <end position="20"/>
    </location>
</feature>
<sequence>MAALGLLWLVISTASILVKCDEDATSEHKKIYPAKIFGPSSVTEGVNVTFKCSTTGIREPEDKFNFYLCKNGVGIRIALLQKLVDDAIFTIKDVTRKDSGNYSCVYARDKLVPSQVNSTGENLVFFQVDGEQKGQGRAGLAAALVLLFLTLSVLLLLWRNWGILKQMIHIDHQPSENQDADLTYSLISAVPVAAGVISEVPFDGDEGPYSMIGDWRGLKSSGRLRKNPEPLGSQGVSAGMGSVVHHCPTDPTGAEALYSVITRAQQGETAIYAKVTKTKKEKEKQDPVYSLPMKT</sequence>
<dbReference type="InterPro" id="IPR013783">
    <property type="entry name" value="Ig-like_fold"/>
</dbReference>
<dbReference type="PROSITE" id="PS50835">
    <property type="entry name" value="IG_LIKE"/>
    <property type="match status" value="1"/>
</dbReference>
<protein>
    <submittedName>
        <fullName evidence="5">Uncharacterized protein isoform X1</fullName>
    </submittedName>
</protein>
<reference evidence="5" key="1">
    <citation type="submission" date="2025-08" db="UniProtKB">
        <authorList>
            <consortium name="RefSeq"/>
        </authorList>
    </citation>
    <scope>IDENTIFICATION</scope>
</reference>
<gene>
    <name evidence="5" type="primary">LOC106562180</name>
</gene>
<dbReference type="GeneID" id="106562180"/>
<name>A0A1S3KUH3_SALSA</name>
<evidence type="ECO:0000313" key="4">
    <source>
        <dbReference type="Proteomes" id="UP001652741"/>
    </source>
</evidence>
<evidence type="ECO:0000256" key="2">
    <source>
        <dbReference type="SAM" id="SignalP"/>
    </source>
</evidence>
<dbReference type="SUPFAM" id="SSF48726">
    <property type="entry name" value="Immunoglobulin"/>
    <property type="match status" value="1"/>
</dbReference>
<dbReference type="KEGG" id="sasa:106562180"/>